<dbReference type="InterPro" id="IPR039445">
    <property type="entry name" value="DauR-like_HTH"/>
</dbReference>
<feature type="domain" description="YheO-like" evidence="1">
    <location>
        <begin position="31"/>
        <end position="137"/>
    </location>
</feature>
<proteinExistence type="predicted"/>
<protein>
    <recommendedName>
        <fullName evidence="5">Transcriptional regulator</fullName>
    </recommendedName>
</protein>
<accession>A0A917PL15</accession>
<evidence type="ECO:0000313" key="3">
    <source>
        <dbReference type="EMBL" id="GGJ83079.1"/>
    </source>
</evidence>
<comment type="caution">
    <text evidence="3">The sequence shown here is derived from an EMBL/GenBank/DDBJ whole genome shotgun (WGS) entry which is preliminary data.</text>
</comment>
<dbReference type="InterPro" id="IPR039446">
    <property type="entry name" value="DauR-like"/>
</dbReference>
<dbReference type="Proteomes" id="UP000636956">
    <property type="component" value="Unassembled WGS sequence"/>
</dbReference>
<dbReference type="EMBL" id="BMMD01000011">
    <property type="protein sequence ID" value="GGJ83079.1"/>
    <property type="molecule type" value="Genomic_DNA"/>
</dbReference>
<dbReference type="Pfam" id="PF13309">
    <property type="entry name" value="HTH_22"/>
    <property type="match status" value="1"/>
</dbReference>
<evidence type="ECO:0000313" key="4">
    <source>
        <dbReference type="Proteomes" id="UP000636956"/>
    </source>
</evidence>
<sequence>MNEQSRALDDEHTGDRAPRRTIDGERLITVFSRLVEPIGRALPTSSEVVLHDLSLLPNSIVAVFGDVTGRRIGDPATDLLLQQAVTGFQEHDLGYETVLSDGRRMRSSTMIIRDVANNPVAALCINTDISAWMAIKQIADVMVSVAGVRPGDPPVALASPAEPKETFVRDVDELASYLIHRTISAVGLPVSRMKKEHKLQVVAELKARGLFLLREAVEMIAESLEVSRFTIYNYLNELSGSDEGVAEATAEGANDE</sequence>
<evidence type="ECO:0000259" key="2">
    <source>
        <dbReference type="Pfam" id="PF13309"/>
    </source>
</evidence>
<dbReference type="RefSeq" id="WP_188743445.1">
    <property type="nucleotide sequence ID" value="NZ_BAABFW010000085.1"/>
</dbReference>
<dbReference type="PANTHER" id="PTHR35568">
    <property type="entry name" value="TRANSCRIPTIONAL REGULATOR DAUR"/>
    <property type="match status" value="1"/>
</dbReference>
<feature type="domain" description="Transcriptional regulator DauR-like HTH" evidence="2">
    <location>
        <begin position="178"/>
        <end position="236"/>
    </location>
</feature>
<gene>
    <name evidence="3" type="ORF">GCM10011372_21710</name>
</gene>
<keyword evidence="4" id="KW-1185">Reference proteome</keyword>
<evidence type="ECO:0008006" key="5">
    <source>
        <dbReference type="Google" id="ProtNLM"/>
    </source>
</evidence>
<reference evidence="3" key="1">
    <citation type="journal article" date="2014" name="Int. J. Syst. Evol. Microbiol.">
        <title>Complete genome sequence of Corynebacterium casei LMG S-19264T (=DSM 44701T), isolated from a smear-ripened cheese.</title>
        <authorList>
            <consortium name="US DOE Joint Genome Institute (JGI-PGF)"/>
            <person name="Walter F."/>
            <person name="Albersmeier A."/>
            <person name="Kalinowski J."/>
            <person name="Ruckert C."/>
        </authorList>
    </citation>
    <scope>NUCLEOTIDE SEQUENCE</scope>
    <source>
        <strain evidence="3">CGMCC 1.8984</strain>
    </source>
</reference>
<organism evidence="3 4">
    <name type="scientific">Agromyces bauzanensis</name>
    <dbReference type="NCBI Taxonomy" id="1308924"/>
    <lineage>
        <taxon>Bacteria</taxon>
        <taxon>Bacillati</taxon>
        <taxon>Actinomycetota</taxon>
        <taxon>Actinomycetes</taxon>
        <taxon>Micrococcales</taxon>
        <taxon>Microbacteriaceae</taxon>
        <taxon>Agromyces</taxon>
    </lineage>
</organism>
<reference evidence="3" key="2">
    <citation type="submission" date="2020-09" db="EMBL/GenBank/DDBJ databases">
        <authorList>
            <person name="Sun Q."/>
            <person name="Zhou Y."/>
        </authorList>
    </citation>
    <scope>NUCLEOTIDE SEQUENCE</scope>
    <source>
        <strain evidence="3">CGMCC 1.8984</strain>
    </source>
</reference>
<dbReference type="InterPro" id="IPR013559">
    <property type="entry name" value="YheO"/>
</dbReference>
<name>A0A917PL15_9MICO</name>
<dbReference type="PANTHER" id="PTHR35568:SF1">
    <property type="entry name" value="TRANSCRIPTIONAL REGULATOR DAUR"/>
    <property type="match status" value="1"/>
</dbReference>
<evidence type="ECO:0000259" key="1">
    <source>
        <dbReference type="Pfam" id="PF08348"/>
    </source>
</evidence>
<dbReference type="AlphaFoldDB" id="A0A917PL15"/>
<dbReference type="Pfam" id="PF08348">
    <property type="entry name" value="PAS_6"/>
    <property type="match status" value="1"/>
</dbReference>